<proteinExistence type="predicted"/>
<reference evidence="1 2" key="1">
    <citation type="submission" date="2019-12" db="EMBL/GenBank/DDBJ databases">
        <authorList>
            <person name="Alioto T."/>
            <person name="Alioto T."/>
            <person name="Gomez Garrido J."/>
        </authorList>
    </citation>
    <scope>NUCLEOTIDE SEQUENCE [LARGE SCALE GENOMIC DNA]</scope>
</reference>
<evidence type="ECO:0000313" key="2">
    <source>
        <dbReference type="Proteomes" id="UP000594638"/>
    </source>
</evidence>
<dbReference type="Gramene" id="OE9A069080T1">
    <property type="protein sequence ID" value="OE9A069080C1"/>
    <property type="gene ID" value="OE9A069080"/>
</dbReference>
<gene>
    <name evidence="1" type="ORF">OLEA9_A069080</name>
</gene>
<dbReference type="EMBL" id="CACTIH010009242">
    <property type="protein sequence ID" value="CAA3028183.1"/>
    <property type="molecule type" value="Genomic_DNA"/>
</dbReference>
<dbReference type="AlphaFoldDB" id="A0A8S0V3W5"/>
<accession>A0A8S0V3W5</accession>
<protein>
    <submittedName>
        <fullName evidence="1">Uncharacterized protein</fullName>
    </submittedName>
</protein>
<keyword evidence="2" id="KW-1185">Reference proteome</keyword>
<sequence length="180" mass="20627">MATKLKKHEVICPLGRKKLITTTTVTTDKMIMEKWIQEEKERKMIGFNVNTKFPTKGGVFLNTLSHGHANNRESKLQWKLIDFLKSRILVGNDIKNKKYSLAAFLGDKGMGQLDIKDLEVDLASYVAEVKLEETVAKIVGIEKRILHSGWDSKDLCRDEEMVRYLTIIGQLQFQLGKIYV</sequence>
<evidence type="ECO:0000313" key="1">
    <source>
        <dbReference type="EMBL" id="CAA3028183.1"/>
    </source>
</evidence>
<comment type="caution">
    <text evidence="1">The sequence shown here is derived from an EMBL/GenBank/DDBJ whole genome shotgun (WGS) entry which is preliminary data.</text>
</comment>
<dbReference type="Proteomes" id="UP000594638">
    <property type="component" value="Unassembled WGS sequence"/>
</dbReference>
<name>A0A8S0V3W5_OLEEU</name>
<organism evidence="1 2">
    <name type="scientific">Olea europaea subsp. europaea</name>
    <dbReference type="NCBI Taxonomy" id="158383"/>
    <lineage>
        <taxon>Eukaryota</taxon>
        <taxon>Viridiplantae</taxon>
        <taxon>Streptophyta</taxon>
        <taxon>Embryophyta</taxon>
        <taxon>Tracheophyta</taxon>
        <taxon>Spermatophyta</taxon>
        <taxon>Magnoliopsida</taxon>
        <taxon>eudicotyledons</taxon>
        <taxon>Gunneridae</taxon>
        <taxon>Pentapetalae</taxon>
        <taxon>asterids</taxon>
        <taxon>lamiids</taxon>
        <taxon>Lamiales</taxon>
        <taxon>Oleaceae</taxon>
        <taxon>Oleeae</taxon>
        <taxon>Olea</taxon>
    </lineage>
</organism>